<dbReference type="AlphaFoldDB" id="A0A2K3KA82"/>
<evidence type="ECO:0000313" key="1">
    <source>
        <dbReference type="EMBL" id="PNX63163.1"/>
    </source>
</evidence>
<comment type="caution">
    <text evidence="1">The sequence shown here is derived from an EMBL/GenBank/DDBJ whole genome shotgun (WGS) entry which is preliminary data.</text>
</comment>
<accession>A0A2K3KA82</accession>
<evidence type="ECO:0000313" key="2">
    <source>
        <dbReference type="Proteomes" id="UP000236291"/>
    </source>
</evidence>
<dbReference type="EMBL" id="ASHM01153018">
    <property type="protein sequence ID" value="PNX63163.1"/>
    <property type="molecule type" value="Genomic_DNA"/>
</dbReference>
<sequence>EGNKQVIIFFQIDVCGFSISHTTMHNSLLFNNIDDCGFSYIGFEVTHLVPPYDTAWPFHNFPAPDFNQLYCISTYLEVGKQVYQPT</sequence>
<proteinExistence type="predicted"/>
<feature type="non-terminal residue" evidence="1">
    <location>
        <position position="1"/>
    </location>
</feature>
<reference evidence="1 2" key="1">
    <citation type="journal article" date="2014" name="Am. J. Bot.">
        <title>Genome assembly and annotation for red clover (Trifolium pratense; Fabaceae).</title>
        <authorList>
            <person name="Istvanek J."/>
            <person name="Jaros M."/>
            <person name="Krenek A."/>
            <person name="Repkova J."/>
        </authorList>
    </citation>
    <scope>NUCLEOTIDE SEQUENCE [LARGE SCALE GENOMIC DNA]</scope>
    <source>
        <strain evidence="2">cv. Tatra</strain>
        <tissue evidence="1">Young leaves</tissue>
    </source>
</reference>
<gene>
    <name evidence="1" type="ORF">L195_g061491</name>
</gene>
<organism evidence="1 2">
    <name type="scientific">Trifolium pratense</name>
    <name type="common">Red clover</name>
    <dbReference type="NCBI Taxonomy" id="57577"/>
    <lineage>
        <taxon>Eukaryota</taxon>
        <taxon>Viridiplantae</taxon>
        <taxon>Streptophyta</taxon>
        <taxon>Embryophyta</taxon>
        <taxon>Tracheophyta</taxon>
        <taxon>Spermatophyta</taxon>
        <taxon>Magnoliopsida</taxon>
        <taxon>eudicotyledons</taxon>
        <taxon>Gunneridae</taxon>
        <taxon>Pentapetalae</taxon>
        <taxon>rosids</taxon>
        <taxon>fabids</taxon>
        <taxon>Fabales</taxon>
        <taxon>Fabaceae</taxon>
        <taxon>Papilionoideae</taxon>
        <taxon>50 kb inversion clade</taxon>
        <taxon>NPAAA clade</taxon>
        <taxon>Hologalegina</taxon>
        <taxon>IRL clade</taxon>
        <taxon>Trifolieae</taxon>
        <taxon>Trifolium</taxon>
    </lineage>
</organism>
<reference evidence="1 2" key="2">
    <citation type="journal article" date="2017" name="Front. Plant Sci.">
        <title>Gene Classification and Mining of Molecular Markers Useful in Red Clover (Trifolium pratense) Breeding.</title>
        <authorList>
            <person name="Istvanek J."/>
            <person name="Dluhosova J."/>
            <person name="Dluhos P."/>
            <person name="Patkova L."/>
            <person name="Nedelnik J."/>
            <person name="Repkova J."/>
        </authorList>
    </citation>
    <scope>NUCLEOTIDE SEQUENCE [LARGE SCALE GENOMIC DNA]</scope>
    <source>
        <strain evidence="2">cv. Tatra</strain>
        <tissue evidence="1">Young leaves</tissue>
    </source>
</reference>
<name>A0A2K3KA82_TRIPR</name>
<protein>
    <submittedName>
        <fullName evidence="1">Uncharacterized protein</fullName>
    </submittedName>
</protein>
<dbReference type="Proteomes" id="UP000236291">
    <property type="component" value="Unassembled WGS sequence"/>
</dbReference>